<feature type="binding site" evidence="5">
    <location>
        <position position="172"/>
    </location>
    <ligand>
        <name>adenosylcob(III)alamin</name>
        <dbReference type="ChEBI" id="CHEBI:18408"/>
    </ligand>
</feature>
<keyword evidence="7" id="KW-1185">Reference proteome</keyword>
<keyword evidence="3 5" id="KW-0170">Cobalt</keyword>
<dbReference type="PANTHER" id="PTHR39330">
    <property type="entry name" value="ETHANOLAMINE AMMONIA-LYASE LIGHT CHAIN"/>
    <property type="match status" value="1"/>
</dbReference>
<proteinExistence type="inferred from homology"/>
<evidence type="ECO:0000256" key="3">
    <source>
        <dbReference type="ARBA" id="ARBA00023285"/>
    </source>
</evidence>
<comment type="cofactor">
    <cofactor evidence="5">
        <name>adenosylcob(III)alamin</name>
        <dbReference type="ChEBI" id="CHEBI:18408"/>
    </cofactor>
    <text evidence="5">Binds between the large and small subunits.</text>
</comment>
<evidence type="ECO:0000256" key="2">
    <source>
        <dbReference type="ARBA" id="ARBA00023239"/>
    </source>
</evidence>
<dbReference type="Gene3D" id="3.40.50.11240">
    <property type="entry name" value="Ethanolamine ammonia-lyase light chain (EutC)"/>
    <property type="match status" value="1"/>
</dbReference>
<evidence type="ECO:0000256" key="4">
    <source>
        <dbReference type="ARBA" id="ARBA00024446"/>
    </source>
</evidence>
<comment type="similarity">
    <text evidence="5">Belongs to the EutC family.</text>
</comment>
<evidence type="ECO:0000313" key="7">
    <source>
        <dbReference type="Proteomes" id="UP001300692"/>
    </source>
</evidence>
<dbReference type="InterPro" id="IPR042251">
    <property type="entry name" value="EutC_C"/>
</dbReference>
<comment type="function">
    <text evidence="5">Catalyzes the deamination of various vicinal amino-alcohols to oxo compounds. Allows this organism to utilize ethanolamine as the sole source of nitrogen and carbon in the presence of external vitamin B12.</text>
</comment>
<evidence type="ECO:0000256" key="5">
    <source>
        <dbReference type="HAMAP-Rule" id="MF_00601"/>
    </source>
</evidence>
<feature type="binding site" evidence="5">
    <location>
        <position position="201"/>
    </location>
    <ligand>
        <name>adenosylcob(III)alamin</name>
        <dbReference type="ChEBI" id="CHEBI:18408"/>
    </ligand>
</feature>
<dbReference type="InterPro" id="IPR042255">
    <property type="entry name" value="EutC_N"/>
</dbReference>
<dbReference type="Pfam" id="PF05985">
    <property type="entry name" value="EutC"/>
    <property type="match status" value="1"/>
</dbReference>
<dbReference type="NCBIfam" id="NF003971">
    <property type="entry name" value="PRK05465.1"/>
    <property type="match status" value="1"/>
</dbReference>
<reference evidence="6 7" key="1">
    <citation type="submission" date="2022-10" db="EMBL/GenBank/DDBJ databases">
        <title>Comparative genomics and taxonomic characterization of three novel marine species of genus Reichenbachiella exhibiting antioxidant and polysaccharide degradation activities.</title>
        <authorList>
            <person name="Muhammad N."/>
            <person name="Lee Y.-J."/>
            <person name="Ko J."/>
            <person name="Kim S.-G."/>
        </authorList>
    </citation>
    <scope>NUCLEOTIDE SEQUENCE [LARGE SCALE GENOMIC DNA]</scope>
    <source>
        <strain evidence="6 7">ABR2-5</strain>
    </source>
</reference>
<organism evidence="6 7">
    <name type="scientific">Reichenbachiella ulvae</name>
    <dbReference type="NCBI Taxonomy" id="2980104"/>
    <lineage>
        <taxon>Bacteria</taxon>
        <taxon>Pseudomonadati</taxon>
        <taxon>Bacteroidota</taxon>
        <taxon>Cytophagia</taxon>
        <taxon>Cytophagales</taxon>
        <taxon>Reichenbachiellaceae</taxon>
        <taxon>Reichenbachiella</taxon>
    </lineage>
</organism>
<comment type="subcellular location">
    <subcellularLocation>
        <location evidence="5">Bacterial microcompartment</location>
    </subcellularLocation>
</comment>
<comment type="caution">
    <text evidence="6">The sequence shown here is derived from an EMBL/GenBank/DDBJ whole genome shotgun (WGS) entry which is preliminary data.</text>
</comment>
<comment type="subunit">
    <text evidence="5">The basic unit is a heterodimer which dimerizes to form tetramers. The heterotetramers trimerize; 6 large subunits form a core ring with 6 small subunits projecting outwards.</text>
</comment>
<keyword evidence="4 5" id="KW-1283">Bacterial microcompartment</keyword>
<dbReference type="EC" id="4.3.1.7" evidence="5"/>
<protein>
    <recommendedName>
        <fullName evidence="5">Ethanolamine ammonia-lyase small subunit</fullName>
        <shortName evidence="5">EAL small subunit</shortName>
        <ecNumber evidence="5">4.3.1.7</ecNumber>
    </recommendedName>
</protein>
<dbReference type="PIRSF" id="PIRSF018982">
    <property type="entry name" value="EutC"/>
    <property type="match status" value="1"/>
</dbReference>
<comment type="catalytic activity">
    <reaction evidence="5">
        <text>ethanolamine = acetaldehyde + NH4(+)</text>
        <dbReference type="Rhea" id="RHEA:15313"/>
        <dbReference type="ChEBI" id="CHEBI:15343"/>
        <dbReference type="ChEBI" id="CHEBI:28938"/>
        <dbReference type="ChEBI" id="CHEBI:57603"/>
        <dbReference type="EC" id="4.3.1.7"/>
    </reaction>
</comment>
<dbReference type="PANTHER" id="PTHR39330:SF1">
    <property type="entry name" value="ETHANOLAMINE AMMONIA-LYASE SMALL SUBUNIT"/>
    <property type="match status" value="1"/>
</dbReference>
<dbReference type="RefSeq" id="WP_264139300.1">
    <property type="nucleotide sequence ID" value="NZ_JAOYOD010000001.1"/>
</dbReference>
<dbReference type="EMBL" id="JAOYOD010000001">
    <property type="protein sequence ID" value="MCV9388434.1"/>
    <property type="molecule type" value="Genomic_DNA"/>
</dbReference>
<feature type="binding site" evidence="5">
    <location>
        <position position="151"/>
    </location>
    <ligand>
        <name>adenosylcob(III)alamin</name>
        <dbReference type="ChEBI" id="CHEBI:18408"/>
    </ligand>
</feature>
<evidence type="ECO:0000256" key="1">
    <source>
        <dbReference type="ARBA" id="ARBA00022628"/>
    </source>
</evidence>
<sequence length="264" mass="29218">MSNGDAWEKYRNFTNARIALGRTGGSLTTSEMLSFRMDHALARDAVWSEVDWESMQSVLTPLNQPMHLLKSQAGNRQQYIQRPDLGRLLHPDSQSSLKEQSITETEVAIVISDGLSAMAIESHVLPFLSALLPLLSSFRLAPLMLVENGRVAIGDPIGELCKCQITVVLVGERPGLSSPDSLGAYLTFDPKTGNTDEKRNCISNIRAEGLSYDYAAQKLAFLISEALRRKISGVNLKDTFDDQLLDSDFAKDVKSNKIRHIQKP</sequence>
<gene>
    <name evidence="5 6" type="primary">eutC</name>
    <name evidence="6" type="ORF">N7U62_17250</name>
</gene>
<keyword evidence="1 5" id="KW-0846">Cobalamin</keyword>
<dbReference type="Gene3D" id="1.10.30.40">
    <property type="entry name" value="Ethanolamine ammonia-lyase light chain (EutC), N-terminal domain"/>
    <property type="match status" value="1"/>
</dbReference>
<name>A0ABT3CXZ5_9BACT</name>
<dbReference type="Proteomes" id="UP001300692">
    <property type="component" value="Unassembled WGS sequence"/>
</dbReference>
<accession>A0ABT3CXZ5</accession>
<keyword evidence="2 5" id="KW-0456">Lyase</keyword>
<dbReference type="GO" id="GO:0008851">
    <property type="term" value="F:ethanolamine ammonia-lyase activity"/>
    <property type="evidence" value="ECO:0007669"/>
    <property type="project" value="UniProtKB-EC"/>
</dbReference>
<comment type="pathway">
    <text evidence="5">Amine and polyamine degradation; ethanolamine degradation.</text>
</comment>
<evidence type="ECO:0000313" key="6">
    <source>
        <dbReference type="EMBL" id="MCV9388434.1"/>
    </source>
</evidence>
<dbReference type="InterPro" id="IPR009246">
    <property type="entry name" value="EutC"/>
</dbReference>
<dbReference type="HAMAP" id="MF_00601">
    <property type="entry name" value="EutC"/>
    <property type="match status" value="1"/>
</dbReference>